<dbReference type="InterPro" id="IPR012914">
    <property type="entry name" value="PucR_dom"/>
</dbReference>
<feature type="domain" description="Purine catabolism PurC-like" evidence="2">
    <location>
        <begin position="13"/>
        <end position="116"/>
    </location>
</feature>
<sequence>MRISDLLKSPLDLRLKAGSGYALQRKLASVVSTELVDPRPLLEPGDLVLTTGQALYTVEQQTSFVGRVASADVAGIGFVTGVAHQEVPSLIVSASSRHDIPLIEVCGTEPFARLIHMAGGHPSNTSLAPDDIGLYEAMADMVFSSSGLTGLVDYYSRVRGYPVGVIDVWGRVIAASPSHLALDPQAIVERAPWQRSNRNEGTQVHEIRGTGGILAYLYLESREEEPAAIRYVIRLIALAMERAHAGQLAERQLLGQIIEDITEGSIGVDDAAQRLERHVIRMDRRHAIVLGRLANTDMRVPMAPLTGEVSDVGNHPVITGVVDGFLVAVLDQVHSLESTAQVMYDQLRWLGAGEPSVGMGTFRDGVEGLRWSYFEALQGIHSGPGINAPRPLSIAMMIEATQSRFVRELSLEVLQPLLDRESNADGLMPTLRTFLGAGLSVARTADILFVHRNTVRYRLQRIQELTGLSLSETDHIVQLALALQVLKPEPRGRPQPRG</sequence>
<name>A0A5J6KZK9_9MICO</name>
<gene>
    <name evidence="5" type="ORF">F6J85_00085</name>
</gene>
<dbReference type="Gene3D" id="1.10.10.2840">
    <property type="entry name" value="PucR C-terminal helix-turn-helix domain"/>
    <property type="match status" value="1"/>
</dbReference>
<comment type="similarity">
    <text evidence="1">Belongs to the CdaR family.</text>
</comment>
<accession>A0A5J6KZK9</accession>
<feature type="domain" description="CdaR GGDEF-like" evidence="4">
    <location>
        <begin position="269"/>
        <end position="379"/>
    </location>
</feature>
<evidence type="ECO:0000259" key="2">
    <source>
        <dbReference type="Pfam" id="PF07905"/>
    </source>
</evidence>
<dbReference type="InterPro" id="IPR041522">
    <property type="entry name" value="CdaR_GGDEF"/>
</dbReference>
<dbReference type="InterPro" id="IPR051448">
    <property type="entry name" value="CdaR-like_regulators"/>
</dbReference>
<evidence type="ECO:0000259" key="4">
    <source>
        <dbReference type="Pfam" id="PF17853"/>
    </source>
</evidence>
<evidence type="ECO:0000259" key="3">
    <source>
        <dbReference type="Pfam" id="PF13556"/>
    </source>
</evidence>
<dbReference type="KEGG" id="mlz:F6J85_00085"/>
<evidence type="ECO:0000256" key="1">
    <source>
        <dbReference type="ARBA" id="ARBA00006754"/>
    </source>
</evidence>
<dbReference type="AlphaFoldDB" id="A0A5J6KZK9"/>
<dbReference type="PANTHER" id="PTHR33744">
    <property type="entry name" value="CARBOHYDRATE DIACID REGULATOR"/>
    <property type="match status" value="1"/>
</dbReference>
<dbReference type="PANTHER" id="PTHR33744:SF7">
    <property type="entry name" value="PUCR FAMILY TRANSCRIPTIONAL REGULATOR"/>
    <property type="match status" value="1"/>
</dbReference>
<keyword evidence="6" id="KW-1185">Reference proteome</keyword>
<dbReference type="EMBL" id="CP044232">
    <property type="protein sequence ID" value="QEW01646.1"/>
    <property type="molecule type" value="Genomic_DNA"/>
</dbReference>
<feature type="domain" description="PucR C-terminal helix-turn-helix" evidence="3">
    <location>
        <begin position="427"/>
        <end position="484"/>
    </location>
</feature>
<proteinExistence type="inferred from homology"/>
<dbReference type="Pfam" id="PF13556">
    <property type="entry name" value="HTH_30"/>
    <property type="match status" value="1"/>
</dbReference>
<reference evidence="6" key="1">
    <citation type="submission" date="2019-09" db="EMBL/GenBank/DDBJ databases">
        <title>Mumia zhuanghuii sp. nov. isolated from the intestinal contents of plateau pika (Ochotona curzoniae) in the Qinghai-Tibet plateau of China.</title>
        <authorList>
            <person name="Tian Z."/>
        </authorList>
    </citation>
    <scope>NUCLEOTIDE SEQUENCE [LARGE SCALE GENOMIC DNA]</scope>
    <source>
        <strain evidence="6">L-031</strain>
    </source>
</reference>
<dbReference type="InterPro" id="IPR042070">
    <property type="entry name" value="PucR_C-HTH_sf"/>
</dbReference>
<protein>
    <submittedName>
        <fullName evidence="5">PucR family transcriptional regulator</fullName>
    </submittedName>
</protein>
<organism evidence="5 6">
    <name type="scientific">Microbacterium lushaniae</name>
    <dbReference type="NCBI Taxonomy" id="2614639"/>
    <lineage>
        <taxon>Bacteria</taxon>
        <taxon>Bacillati</taxon>
        <taxon>Actinomycetota</taxon>
        <taxon>Actinomycetes</taxon>
        <taxon>Micrococcales</taxon>
        <taxon>Microbacteriaceae</taxon>
        <taxon>Microbacterium</taxon>
    </lineage>
</organism>
<dbReference type="Proteomes" id="UP000325516">
    <property type="component" value="Chromosome"/>
</dbReference>
<evidence type="ECO:0000313" key="5">
    <source>
        <dbReference type="EMBL" id="QEW01646.1"/>
    </source>
</evidence>
<evidence type="ECO:0000313" key="6">
    <source>
        <dbReference type="Proteomes" id="UP000325516"/>
    </source>
</evidence>
<dbReference type="InterPro" id="IPR025736">
    <property type="entry name" value="PucR_C-HTH_dom"/>
</dbReference>
<dbReference type="Pfam" id="PF07905">
    <property type="entry name" value="PucR"/>
    <property type="match status" value="1"/>
</dbReference>
<dbReference type="RefSeq" id="WP_150923321.1">
    <property type="nucleotide sequence ID" value="NZ_CP044232.1"/>
</dbReference>
<dbReference type="Pfam" id="PF17853">
    <property type="entry name" value="GGDEF_2"/>
    <property type="match status" value="1"/>
</dbReference>